<keyword evidence="1" id="KW-0238">DNA-binding</keyword>
<dbReference type="EMBL" id="NKHF01000051">
    <property type="protein sequence ID" value="PCK31594.1"/>
    <property type="molecule type" value="Genomic_DNA"/>
</dbReference>
<sequence>MFNRGVELKVKKRFIAGASCPACQKVDVMMLYKEHDVEKVECVECGHVMTQPKDAVQASTRQFEQVIGVFKPE</sequence>
<organism evidence="1 2">
    <name type="scientific">Pseudoalteromonas piscicida</name>
    <dbReference type="NCBI Taxonomy" id="43662"/>
    <lineage>
        <taxon>Bacteria</taxon>
        <taxon>Pseudomonadati</taxon>
        <taxon>Pseudomonadota</taxon>
        <taxon>Gammaproteobacteria</taxon>
        <taxon>Alteromonadales</taxon>
        <taxon>Pseudoalteromonadaceae</taxon>
        <taxon>Pseudoalteromonas</taxon>
    </lineage>
</organism>
<dbReference type="Proteomes" id="UP000228621">
    <property type="component" value="Unassembled WGS sequence"/>
</dbReference>
<dbReference type="AlphaFoldDB" id="A0A2A5JQ48"/>
<dbReference type="NCBIfam" id="TIGR02443">
    <property type="entry name" value="YheV family putative zinc ribbon protein"/>
    <property type="match status" value="1"/>
</dbReference>
<dbReference type="Pfam" id="PF09526">
    <property type="entry name" value="DUF2387"/>
    <property type="match status" value="1"/>
</dbReference>
<accession>A0A2A5JQ48</accession>
<reference evidence="2" key="1">
    <citation type="journal article" date="2019" name="Genome Announc.">
        <title>Draft Genome Sequence of Pseudoalteromonas piscicida Strain 36Y ROTHPW, an Hypersaline Seawater Isolate from the South Coast of Sonora, Mexico.</title>
        <authorList>
            <person name="Sanchez-Diaz R."/>
            <person name="Molina-Garza Z.J."/>
            <person name="Cruz-Suarez L.E."/>
            <person name="Selvin J."/>
            <person name="Kiran G.S."/>
            <person name="Ibarra-Gamez J.C."/>
            <person name="Gomez-Gil B."/>
            <person name="Galaviz-Silva L."/>
        </authorList>
    </citation>
    <scope>NUCLEOTIDE SEQUENCE [LARGE SCALE GENOMIC DNA]</scope>
    <source>
        <strain evidence="2">36Y_RITHPW</strain>
    </source>
</reference>
<keyword evidence="2" id="KW-1185">Reference proteome</keyword>
<dbReference type="GO" id="GO:0003677">
    <property type="term" value="F:DNA binding"/>
    <property type="evidence" value="ECO:0007669"/>
    <property type="project" value="UniProtKB-KW"/>
</dbReference>
<dbReference type="OrthoDB" id="5881059at2"/>
<dbReference type="InterPro" id="IPR012658">
    <property type="entry name" value="YheV"/>
</dbReference>
<proteinExistence type="predicted"/>
<name>A0A2A5JQ48_PSEO7</name>
<comment type="caution">
    <text evidence="1">The sequence shown here is derived from an EMBL/GenBank/DDBJ whole genome shotgun (WGS) entry which is preliminary data.</text>
</comment>
<protein>
    <submittedName>
        <fullName evidence="1">DNA-binding protein</fullName>
    </submittedName>
</protein>
<evidence type="ECO:0000313" key="1">
    <source>
        <dbReference type="EMBL" id="PCK31594.1"/>
    </source>
</evidence>
<evidence type="ECO:0000313" key="2">
    <source>
        <dbReference type="Proteomes" id="UP000228621"/>
    </source>
</evidence>
<gene>
    <name evidence="1" type="ORF">CEX98_11560</name>
</gene>